<reference evidence="7 8" key="1">
    <citation type="journal article" date="2018" name="Sci. Rep.">
        <title>Raphidocelis subcapitata (=Pseudokirchneriella subcapitata) provides an insight into genome evolution and environmental adaptations in the Sphaeropleales.</title>
        <authorList>
            <person name="Suzuki S."/>
            <person name="Yamaguchi H."/>
            <person name="Nakajima N."/>
            <person name="Kawachi M."/>
        </authorList>
    </citation>
    <scope>NUCLEOTIDE SEQUENCE [LARGE SCALE GENOMIC DNA]</scope>
    <source>
        <strain evidence="7 8">NIES-35</strain>
    </source>
</reference>
<keyword evidence="6" id="KW-0732">Signal</keyword>
<feature type="signal peptide" evidence="6">
    <location>
        <begin position="1"/>
        <end position="22"/>
    </location>
</feature>
<feature type="chain" id="PRO_5015847016" evidence="6">
    <location>
        <begin position="23"/>
        <end position="544"/>
    </location>
</feature>
<dbReference type="PANTHER" id="PTHR10353">
    <property type="entry name" value="GLYCOSYL HYDROLASE"/>
    <property type="match status" value="1"/>
</dbReference>
<feature type="region of interest" description="Disordered" evidence="5">
    <location>
        <begin position="502"/>
        <end position="544"/>
    </location>
</feature>
<name>A0A2V0NSJ3_9CHLO</name>
<dbReference type="Gene3D" id="3.20.20.80">
    <property type="entry name" value="Glycosidases"/>
    <property type="match status" value="1"/>
</dbReference>
<feature type="compositionally biased region" description="Basic and acidic residues" evidence="5">
    <location>
        <begin position="534"/>
        <end position="544"/>
    </location>
</feature>
<evidence type="ECO:0000256" key="5">
    <source>
        <dbReference type="SAM" id="MobiDB-lite"/>
    </source>
</evidence>
<evidence type="ECO:0000256" key="3">
    <source>
        <dbReference type="ARBA" id="ARBA00023295"/>
    </source>
</evidence>
<dbReference type="InterPro" id="IPR001360">
    <property type="entry name" value="Glyco_hydro_1"/>
</dbReference>
<evidence type="ECO:0000256" key="6">
    <source>
        <dbReference type="SAM" id="SignalP"/>
    </source>
</evidence>
<accession>A0A2V0NSJ3</accession>
<dbReference type="Pfam" id="PF00232">
    <property type="entry name" value="Glyco_hydro_1"/>
    <property type="match status" value="1"/>
</dbReference>
<proteinExistence type="inferred from homology"/>
<evidence type="ECO:0000313" key="7">
    <source>
        <dbReference type="EMBL" id="GBF87897.1"/>
    </source>
</evidence>
<dbReference type="Proteomes" id="UP000247498">
    <property type="component" value="Unassembled WGS sequence"/>
</dbReference>
<dbReference type="PRINTS" id="PR00131">
    <property type="entry name" value="GLHYDRLASE1"/>
</dbReference>
<dbReference type="GO" id="GO:0005975">
    <property type="term" value="P:carbohydrate metabolic process"/>
    <property type="evidence" value="ECO:0007669"/>
    <property type="project" value="InterPro"/>
</dbReference>
<dbReference type="FunFam" id="3.20.20.80:FF:000041">
    <property type="entry name" value="Beta-glucosidase 7"/>
    <property type="match status" value="1"/>
</dbReference>
<protein>
    <submittedName>
        <fullName evidence="7">Glycoside hydrolase family 1</fullName>
    </submittedName>
</protein>
<evidence type="ECO:0000256" key="4">
    <source>
        <dbReference type="RuleBase" id="RU003690"/>
    </source>
</evidence>
<evidence type="ECO:0000256" key="1">
    <source>
        <dbReference type="ARBA" id="ARBA00010838"/>
    </source>
</evidence>
<dbReference type="GO" id="GO:0008422">
    <property type="term" value="F:beta-glucosidase activity"/>
    <property type="evidence" value="ECO:0007669"/>
    <property type="project" value="TreeGrafter"/>
</dbReference>
<dbReference type="PANTHER" id="PTHR10353:SF36">
    <property type="entry name" value="LP05116P"/>
    <property type="match status" value="1"/>
</dbReference>
<comment type="similarity">
    <text evidence="1 4">Belongs to the glycosyl hydrolase 1 family.</text>
</comment>
<gene>
    <name evidence="7" type="ORF">Rsub_00609</name>
</gene>
<sequence length="544" mass="60567">MFKRPELLLVALLAAAALPAGAVRPKLDEDPRALVPAAPDACTPQIRKGTAWGVATAAYQIEGAWNVSGRTPSVWDVYAHIPGKIKDGDTGDVACDHYHRYKEDFKLMKEMGVKHYRFSISWNRVLPGGGRGSAVNPAGVDFYNRLLDEMQANGITPAATMFHWDLPQSLHERYLGPLGDSEFVEDFANYADVLFKSFPRIKQWMTFNEPLITCDASYGVGKFAPGYKGGIPGIYKCAHNVLLSHGRVKQLSRTKYAHLDHKIGIALNVEWAEPMSNTTWDREAAQRSVDIQFGVYADPLFLGRYPELLKKKFGPSVMKDFTPEEADMVRGSADFLGINHYTSRFVRANEQPLGFVVSVFGRDSQPIGPVAQSSWLRVVPDGLYKITQYASKRYGNPEIWITENGVSAPNEAEMPVDHAVRDAFRTKYYSDYLDALCRSKRDGARITKYLAWSFMDNFEWLQGYSERFGVVHVDFKSGSLKRAVKDSGRFLSKHFFSVGAADAPADGAQKKPSGGKQSDAKQPEAKRPRGGGGSEDRRRGKDSE</sequence>
<dbReference type="AlphaFoldDB" id="A0A2V0NSJ3"/>
<keyword evidence="2 7" id="KW-0378">Hydrolase</keyword>
<dbReference type="FunCoup" id="A0A2V0NSJ3">
    <property type="interactions" value="889"/>
</dbReference>
<dbReference type="STRING" id="307507.A0A2V0NSJ3"/>
<dbReference type="InterPro" id="IPR017853">
    <property type="entry name" value="GH"/>
</dbReference>
<comment type="caution">
    <text evidence="7">The sequence shown here is derived from an EMBL/GenBank/DDBJ whole genome shotgun (WGS) entry which is preliminary data.</text>
</comment>
<evidence type="ECO:0000256" key="2">
    <source>
        <dbReference type="ARBA" id="ARBA00022801"/>
    </source>
</evidence>
<keyword evidence="8" id="KW-1185">Reference proteome</keyword>
<organism evidence="7 8">
    <name type="scientific">Raphidocelis subcapitata</name>
    <dbReference type="NCBI Taxonomy" id="307507"/>
    <lineage>
        <taxon>Eukaryota</taxon>
        <taxon>Viridiplantae</taxon>
        <taxon>Chlorophyta</taxon>
        <taxon>core chlorophytes</taxon>
        <taxon>Chlorophyceae</taxon>
        <taxon>CS clade</taxon>
        <taxon>Sphaeropleales</taxon>
        <taxon>Selenastraceae</taxon>
        <taxon>Raphidocelis</taxon>
    </lineage>
</organism>
<dbReference type="SUPFAM" id="SSF51445">
    <property type="entry name" value="(Trans)glycosidases"/>
    <property type="match status" value="1"/>
</dbReference>
<feature type="compositionally biased region" description="Basic and acidic residues" evidence="5">
    <location>
        <begin position="518"/>
        <end position="527"/>
    </location>
</feature>
<dbReference type="EMBL" id="BDRX01000002">
    <property type="protein sequence ID" value="GBF87897.1"/>
    <property type="molecule type" value="Genomic_DNA"/>
</dbReference>
<dbReference type="InParanoid" id="A0A2V0NSJ3"/>
<evidence type="ECO:0000313" key="8">
    <source>
        <dbReference type="Proteomes" id="UP000247498"/>
    </source>
</evidence>
<keyword evidence="3" id="KW-0326">Glycosidase</keyword>
<dbReference type="OrthoDB" id="65569at2759"/>